<dbReference type="STRING" id="1330534.L323_13885"/>
<protein>
    <submittedName>
        <fullName evidence="1">Uncharacterized protein</fullName>
    </submittedName>
</protein>
<name>U4R0D9_9FIRM</name>
<evidence type="ECO:0000313" key="2">
    <source>
        <dbReference type="Proteomes" id="UP000016860"/>
    </source>
</evidence>
<gene>
    <name evidence="1" type="ORF">L323_13885</name>
</gene>
<sequence length="37" mass="4324">MKHLVQENLGFPNEKENLCATYKYAHKKLSVANFLDE</sequence>
<evidence type="ECO:0000313" key="1">
    <source>
        <dbReference type="EMBL" id="EPR10596.1"/>
    </source>
</evidence>
<dbReference type="Proteomes" id="UP000016860">
    <property type="component" value="Unassembled WGS sequence"/>
</dbReference>
<dbReference type="EMBL" id="ATAY01000063">
    <property type="protein sequence ID" value="EPR10596.1"/>
    <property type="molecule type" value="Genomic_DNA"/>
</dbReference>
<organism evidence="1 2">
    <name type="scientific">Ruminiclostridium papyrosolvens C7</name>
    <dbReference type="NCBI Taxonomy" id="1330534"/>
    <lineage>
        <taxon>Bacteria</taxon>
        <taxon>Bacillati</taxon>
        <taxon>Bacillota</taxon>
        <taxon>Clostridia</taxon>
        <taxon>Eubacteriales</taxon>
        <taxon>Oscillospiraceae</taxon>
        <taxon>Ruminiclostridium</taxon>
    </lineage>
</organism>
<comment type="caution">
    <text evidence="1">The sequence shown here is derived from an EMBL/GenBank/DDBJ whole genome shotgun (WGS) entry which is preliminary data.</text>
</comment>
<accession>U4R0D9</accession>
<dbReference type="AlphaFoldDB" id="U4R0D9"/>
<reference evidence="1 2" key="1">
    <citation type="journal article" date="2013" name="Genome Announc.">
        <title>Draft Genome Sequence of the Cellulolytic Bacterium Clostridium papyrosolvens C7 (ATCC 700395).</title>
        <authorList>
            <person name="Zepeda V."/>
            <person name="Dassa B."/>
            <person name="Borovok I."/>
            <person name="Lamed R."/>
            <person name="Bayer E.A."/>
            <person name="Cate J.H."/>
        </authorList>
    </citation>
    <scope>NUCLEOTIDE SEQUENCE [LARGE SCALE GENOMIC DNA]</scope>
    <source>
        <strain evidence="1 2">C7</strain>
    </source>
</reference>
<proteinExistence type="predicted"/>